<accession>A0A1J5HHE8</accession>
<feature type="transmembrane region" description="Helical" evidence="1">
    <location>
        <begin position="41"/>
        <end position="67"/>
    </location>
</feature>
<keyword evidence="1" id="KW-1133">Transmembrane helix</keyword>
<keyword evidence="1" id="KW-0472">Membrane</keyword>
<feature type="transmembrane region" description="Helical" evidence="1">
    <location>
        <begin position="88"/>
        <end position="106"/>
    </location>
</feature>
<name>A0A1J5HHE8_9BACT</name>
<dbReference type="EMBL" id="MNZM01000050">
    <property type="protein sequence ID" value="OIP84629.1"/>
    <property type="molecule type" value="Genomic_DNA"/>
</dbReference>
<keyword evidence="1" id="KW-0812">Transmembrane</keyword>
<evidence type="ECO:0000313" key="2">
    <source>
        <dbReference type="EMBL" id="OIP84629.1"/>
    </source>
</evidence>
<sequence>MNIINYLNNLVFRTVYADPPIPTSADNVQARLPFVIPSLTAILTFVIRFFFVIAALAALLFLILGAITWVTSAGEKEKVTKAQEKIQAAVVGLVILVAVLALVITLEQVVFKNSVCFGITCDIKDVIPQLLTPITPAVTAAP</sequence>
<proteinExistence type="predicted"/>
<reference evidence="2 3" key="1">
    <citation type="journal article" date="2016" name="Environ. Microbiol.">
        <title>Genomic resolution of a cold subsurface aquifer community provides metabolic insights for novel microbes adapted to high CO concentrations.</title>
        <authorList>
            <person name="Probst A.J."/>
            <person name="Castelle C.J."/>
            <person name="Singh A."/>
            <person name="Brown C.T."/>
            <person name="Anantharaman K."/>
            <person name="Sharon I."/>
            <person name="Hug L.A."/>
            <person name="Burstein D."/>
            <person name="Emerson J.B."/>
            <person name="Thomas B.C."/>
            <person name="Banfield J.F."/>
        </authorList>
    </citation>
    <scope>NUCLEOTIDE SEQUENCE [LARGE SCALE GENOMIC DNA]</scope>
    <source>
        <strain evidence="2">CG2_30_33_16</strain>
    </source>
</reference>
<dbReference type="AlphaFoldDB" id="A0A1J5HHE8"/>
<organism evidence="2 3">
    <name type="scientific">Candidatus Roizmanbacteria bacterium CG2_30_33_16</name>
    <dbReference type="NCBI Taxonomy" id="1805340"/>
    <lineage>
        <taxon>Bacteria</taxon>
        <taxon>Candidatus Roizmaniibacteriota</taxon>
    </lineage>
</organism>
<evidence type="ECO:0000256" key="1">
    <source>
        <dbReference type="SAM" id="Phobius"/>
    </source>
</evidence>
<dbReference type="Pfam" id="PF18895">
    <property type="entry name" value="T4SS_pilin"/>
    <property type="match status" value="1"/>
</dbReference>
<evidence type="ECO:0000313" key="3">
    <source>
        <dbReference type="Proteomes" id="UP000183758"/>
    </source>
</evidence>
<dbReference type="InterPro" id="IPR043993">
    <property type="entry name" value="T4SS_pilin"/>
</dbReference>
<dbReference type="Proteomes" id="UP000183758">
    <property type="component" value="Unassembled WGS sequence"/>
</dbReference>
<protein>
    <submittedName>
        <fullName evidence="2">Uncharacterized protein</fullName>
    </submittedName>
</protein>
<comment type="caution">
    <text evidence="2">The sequence shown here is derived from an EMBL/GenBank/DDBJ whole genome shotgun (WGS) entry which is preliminary data.</text>
</comment>
<gene>
    <name evidence="2" type="ORF">AUK04_02165</name>
</gene>